<accession>A0A9W8DZU3</accession>
<proteinExistence type="predicted"/>
<dbReference type="OrthoDB" id="5549539at2759"/>
<keyword evidence="3" id="KW-1185">Reference proteome</keyword>
<keyword evidence="1" id="KW-1133">Transmembrane helix</keyword>
<comment type="caution">
    <text evidence="2">The sequence shown here is derived from an EMBL/GenBank/DDBJ whole genome shotgun (WGS) entry which is preliminary data.</text>
</comment>
<dbReference type="Proteomes" id="UP001150925">
    <property type="component" value="Unassembled WGS sequence"/>
</dbReference>
<name>A0A9W8DZU3_9FUNG</name>
<gene>
    <name evidence="2" type="ORF">IWQ62_005258</name>
</gene>
<keyword evidence="1" id="KW-0472">Membrane</keyword>
<keyword evidence="1" id="KW-0812">Transmembrane</keyword>
<evidence type="ECO:0000313" key="2">
    <source>
        <dbReference type="EMBL" id="KAJ1956638.1"/>
    </source>
</evidence>
<reference evidence="2" key="1">
    <citation type="submission" date="2022-07" db="EMBL/GenBank/DDBJ databases">
        <title>Phylogenomic reconstructions and comparative analyses of Kickxellomycotina fungi.</title>
        <authorList>
            <person name="Reynolds N.K."/>
            <person name="Stajich J.E."/>
            <person name="Barry K."/>
            <person name="Grigoriev I.V."/>
            <person name="Crous P."/>
            <person name="Smith M.E."/>
        </authorList>
    </citation>
    <scope>NUCLEOTIDE SEQUENCE</scope>
    <source>
        <strain evidence="2">RSA 1196</strain>
    </source>
</reference>
<sequence>MASKDYSIITSRPKPLSSDELEAILETVTSMLPMPLEDEEDQEACYIELPRPVVCMAYCQNPKDVAQAMTDNVSVIHIPHQCQPLQRQVKEINKRLHTASGTTCASLGKAALFSAAVWQRELLCDVGHWITDQAPVLRDIANKQLIGNYRTRDIAVGLLVLSIFSGAVFATSLQLKEGADGWSHLVNYDLIPLKEGNKEDLYLVHREHKKRTQARADSPKALLCNNPLTWYCRKFQGTNIPAFVYTGIVTGLLVNGVSRLYR</sequence>
<evidence type="ECO:0000256" key="1">
    <source>
        <dbReference type="SAM" id="Phobius"/>
    </source>
</evidence>
<feature type="transmembrane region" description="Helical" evidence="1">
    <location>
        <begin position="242"/>
        <end position="261"/>
    </location>
</feature>
<organism evidence="2 3">
    <name type="scientific">Dispira parvispora</name>
    <dbReference type="NCBI Taxonomy" id="1520584"/>
    <lineage>
        <taxon>Eukaryota</taxon>
        <taxon>Fungi</taxon>
        <taxon>Fungi incertae sedis</taxon>
        <taxon>Zoopagomycota</taxon>
        <taxon>Kickxellomycotina</taxon>
        <taxon>Dimargaritomycetes</taxon>
        <taxon>Dimargaritales</taxon>
        <taxon>Dimargaritaceae</taxon>
        <taxon>Dispira</taxon>
    </lineage>
</organism>
<dbReference type="AlphaFoldDB" id="A0A9W8DZU3"/>
<evidence type="ECO:0000313" key="3">
    <source>
        <dbReference type="Proteomes" id="UP001150925"/>
    </source>
</evidence>
<feature type="transmembrane region" description="Helical" evidence="1">
    <location>
        <begin position="154"/>
        <end position="175"/>
    </location>
</feature>
<dbReference type="EMBL" id="JANBPY010002089">
    <property type="protein sequence ID" value="KAJ1956638.1"/>
    <property type="molecule type" value="Genomic_DNA"/>
</dbReference>
<protein>
    <submittedName>
        <fullName evidence="2">Uncharacterized protein</fullName>
    </submittedName>
</protein>